<dbReference type="GO" id="GO:0006083">
    <property type="term" value="P:acetate metabolic process"/>
    <property type="evidence" value="ECO:0007669"/>
    <property type="project" value="InterPro"/>
</dbReference>
<dbReference type="SUPFAM" id="SSF100950">
    <property type="entry name" value="NagB/RpiA/CoA transferase-like"/>
    <property type="match status" value="2"/>
</dbReference>
<dbReference type="AlphaFoldDB" id="A0A5C7FLG5"/>
<dbReference type="Gene3D" id="3.30.750.70">
    <property type="entry name" value="4-hydroxybutyrate coenzyme like domains"/>
    <property type="match status" value="1"/>
</dbReference>
<accession>A0A5C7FLG5</accession>
<dbReference type="KEGG" id="ahal:FTX54_014570"/>
<dbReference type="InterPro" id="IPR037171">
    <property type="entry name" value="NagB/RpiA_transferase-like"/>
</dbReference>
<gene>
    <name evidence="5" type="ORF">FTX54_014570</name>
</gene>
<keyword evidence="6" id="KW-1185">Reference proteome</keyword>
<evidence type="ECO:0000256" key="2">
    <source>
        <dbReference type="ARBA" id="ARBA00022679"/>
    </source>
</evidence>
<dbReference type="InterPro" id="IPR003702">
    <property type="entry name" value="ActCoA_hydro_N"/>
</dbReference>
<reference evidence="5 6" key="1">
    <citation type="submission" date="2024-01" db="EMBL/GenBank/DDBJ databases">
        <title>Complete Genome Sequence of Alkalicoccus halolimnae BZ-SZ-XJ29T, a Moderately Halophilic Bacterium Isolated from a Salt Lake.</title>
        <authorList>
            <person name="Zhao B."/>
        </authorList>
    </citation>
    <scope>NUCLEOTIDE SEQUENCE [LARGE SCALE GENOMIC DNA]</scope>
    <source>
        <strain evidence="5 6">BZ-SZ-XJ29</strain>
    </source>
</reference>
<dbReference type="Proteomes" id="UP000321816">
    <property type="component" value="Chromosome"/>
</dbReference>
<dbReference type="GO" id="GO:0016787">
    <property type="term" value="F:hydrolase activity"/>
    <property type="evidence" value="ECO:0007669"/>
    <property type="project" value="UniProtKB-KW"/>
</dbReference>
<evidence type="ECO:0000313" key="5">
    <source>
        <dbReference type="EMBL" id="WWD79604.1"/>
    </source>
</evidence>
<evidence type="ECO:0000256" key="1">
    <source>
        <dbReference type="ARBA" id="ARBA00009632"/>
    </source>
</evidence>
<keyword evidence="5" id="KW-0378">Hydrolase</keyword>
<dbReference type="PANTHER" id="PTHR21432">
    <property type="entry name" value="ACETYL-COA HYDROLASE-RELATED"/>
    <property type="match status" value="1"/>
</dbReference>
<evidence type="ECO:0000259" key="3">
    <source>
        <dbReference type="Pfam" id="PF02550"/>
    </source>
</evidence>
<dbReference type="InterPro" id="IPR046433">
    <property type="entry name" value="ActCoA_hydro"/>
</dbReference>
<protein>
    <submittedName>
        <fullName evidence="5">Acetyl-CoA hydrolase/transferase C-terminal domain-containing protein</fullName>
    </submittedName>
</protein>
<evidence type="ECO:0000259" key="4">
    <source>
        <dbReference type="Pfam" id="PF13336"/>
    </source>
</evidence>
<feature type="domain" description="Acetyl-CoA hydrolase/transferase N-terminal" evidence="3">
    <location>
        <begin position="16"/>
        <end position="189"/>
    </location>
</feature>
<proteinExistence type="inferred from homology"/>
<sequence length="445" mass="49521">MNQTLKKKYEELYSTKKMSVAGALEHVHSEDHIVSAMAAAEPRGLLSELHTIADRVQDVRISTCLPMMPYDYYMNEEYKGNFLMEGWFYTPNMRKMHEKQTVSFVPNHLHLAGERRGDHRPVDVFVGTASPMDKQGYLSLSLSATYERKMIESARTSIIEVNENMPRTFGDTTVHISEIDVIVENAFPIPEFPSPPPNEKDEVIGKMIADKIEDGSTLQLGIGGIPNAVTAQLFDKKDLGIHTEMFIDGMVDLFEAGAITGREKTLLPNRMVATFALGTQKLYDFIDDNPGVQILDGRFVNDPYVIGQNEKMVSINTTLEIDLSGQCSSEAIGHRQFSGTGGQTDTAVGAQKSRGGKSFIALYSTADIRVPGQEERKTISKIVPSLTEGAAVSLSRNDVDYVVTEYGIAKLRGTALHERVERLIAIAHPDFREELQAEAEKRMIW</sequence>
<dbReference type="Gene3D" id="3.40.1080.20">
    <property type="entry name" value="Acetyl-CoA hydrolase/transferase C-terminal domain"/>
    <property type="match status" value="1"/>
</dbReference>
<dbReference type="RefSeq" id="WP_147803731.1">
    <property type="nucleotide sequence ID" value="NZ_CP144914.1"/>
</dbReference>
<dbReference type="GO" id="GO:0008775">
    <property type="term" value="F:acetate CoA-transferase activity"/>
    <property type="evidence" value="ECO:0007669"/>
    <property type="project" value="InterPro"/>
</dbReference>
<dbReference type="PANTHER" id="PTHR21432:SF20">
    <property type="entry name" value="ACETYL-COA HYDROLASE"/>
    <property type="match status" value="1"/>
</dbReference>
<dbReference type="InterPro" id="IPR026888">
    <property type="entry name" value="AcetylCoA_hyd_C"/>
</dbReference>
<comment type="similarity">
    <text evidence="1">Belongs to the acetyl-CoA hydrolase/transferase family.</text>
</comment>
<dbReference type="Gene3D" id="3.40.1080.10">
    <property type="entry name" value="Glutaconate Coenzyme A-transferase"/>
    <property type="match status" value="1"/>
</dbReference>
<dbReference type="EMBL" id="CP144914">
    <property type="protein sequence ID" value="WWD79604.1"/>
    <property type="molecule type" value="Genomic_DNA"/>
</dbReference>
<name>A0A5C7FLG5_9BACI</name>
<keyword evidence="2" id="KW-0808">Transferase</keyword>
<feature type="domain" description="Acetyl-CoA hydrolase/transferase C-terminal" evidence="4">
    <location>
        <begin position="278"/>
        <end position="439"/>
    </location>
</feature>
<dbReference type="OrthoDB" id="9801795at2"/>
<evidence type="ECO:0000313" key="6">
    <source>
        <dbReference type="Proteomes" id="UP000321816"/>
    </source>
</evidence>
<dbReference type="InterPro" id="IPR038460">
    <property type="entry name" value="AcetylCoA_hyd_C_sf"/>
</dbReference>
<dbReference type="Pfam" id="PF02550">
    <property type="entry name" value="AcetylCoA_hydro"/>
    <property type="match status" value="1"/>
</dbReference>
<organism evidence="5 6">
    <name type="scientific">Alkalicoccus halolimnae</name>
    <dbReference type="NCBI Taxonomy" id="1667239"/>
    <lineage>
        <taxon>Bacteria</taxon>
        <taxon>Bacillati</taxon>
        <taxon>Bacillota</taxon>
        <taxon>Bacilli</taxon>
        <taxon>Bacillales</taxon>
        <taxon>Bacillaceae</taxon>
        <taxon>Alkalicoccus</taxon>
    </lineage>
</organism>
<dbReference type="Pfam" id="PF13336">
    <property type="entry name" value="AcetylCoA_hyd_C"/>
    <property type="match status" value="1"/>
</dbReference>